<dbReference type="SMART" id="SM00342">
    <property type="entry name" value="HTH_ARAC"/>
    <property type="match status" value="1"/>
</dbReference>
<dbReference type="SUPFAM" id="SSF51215">
    <property type="entry name" value="Regulatory protein AraC"/>
    <property type="match status" value="1"/>
</dbReference>
<dbReference type="PROSITE" id="PS01124">
    <property type="entry name" value="HTH_ARAC_FAMILY_2"/>
    <property type="match status" value="1"/>
</dbReference>
<keyword evidence="1" id="KW-0805">Transcription regulation</keyword>
<dbReference type="RefSeq" id="WP_013513472.1">
    <property type="nucleotide sequence ID" value="NC_014844.1"/>
</dbReference>
<dbReference type="AlphaFoldDB" id="E6VY77"/>
<reference evidence="5 6" key="2">
    <citation type="journal article" date="2014" name="Genome Announc.">
        <title>Complete Genome Sequence of the Subsurface, Mesophilic Sulfate-Reducing Bacterium Desulfovibrio aespoeensis Aspo-2.</title>
        <authorList>
            <person name="Pedersen K."/>
            <person name="Bengtsson A."/>
            <person name="Edlund J."/>
            <person name="Rabe L."/>
            <person name="Hazen T."/>
            <person name="Chakraborty R."/>
            <person name="Goodwin L."/>
            <person name="Shapiro N."/>
        </authorList>
    </citation>
    <scope>NUCLEOTIDE SEQUENCE [LARGE SCALE GENOMIC DNA]</scope>
    <source>
        <strain evidence="6">ATCC 700646 / DSM 10631 / Aspo-2</strain>
    </source>
</reference>
<dbReference type="SUPFAM" id="SSF46689">
    <property type="entry name" value="Homeodomain-like"/>
    <property type="match status" value="2"/>
</dbReference>
<protein>
    <submittedName>
        <fullName evidence="5">Helix-turn-helix-domain containing protein AraC type</fullName>
    </submittedName>
</protein>
<dbReference type="GO" id="GO:0003700">
    <property type="term" value="F:DNA-binding transcription factor activity"/>
    <property type="evidence" value="ECO:0007669"/>
    <property type="project" value="InterPro"/>
</dbReference>
<dbReference type="KEGG" id="das:Daes_0515"/>
<dbReference type="PANTHER" id="PTHR46796">
    <property type="entry name" value="HTH-TYPE TRANSCRIPTIONAL ACTIVATOR RHAS-RELATED"/>
    <property type="match status" value="1"/>
</dbReference>
<dbReference type="InterPro" id="IPR003313">
    <property type="entry name" value="AraC-bd"/>
</dbReference>
<dbReference type="STRING" id="643562.Daes_0515"/>
<dbReference type="Proteomes" id="UP000002191">
    <property type="component" value="Chromosome"/>
</dbReference>
<dbReference type="Gene3D" id="2.60.120.10">
    <property type="entry name" value="Jelly Rolls"/>
    <property type="match status" value="1"/>
</dbReference>
<dbReference type="InterPro" id="IPR009057">
    <property type="entry name" value="Homeodomain-like_sf"/>
</dbReference>
<keyword evidence="3" id="KW-0804">Transcription</keyword>
<dbReference type="GO" id="GO:0043565">
    <property type="term" value="F:sequence-specific DNA binding"/>
    <property type="evidence" value="ECO:0007669"/>
    <property type="project" value="InterPro"/>
</dbReference>
<proteinExistence type="predicted"/>
<dbReference type="InterPro" id="IPR018060">
    <property type="entry name" value="HTH_AraC"/>
</dbReference>
<dbReference type="Gene3D" id="1.10.10.60">
    <property type="entry name" value="Homeodomain-like"/>
    <property type="match status" value="1"/>
</dbReference>
<dbReference type="InterPro" id="IPR050204">
    <property type="entry name" value="AraC_XylS_family_regulators"/>
</dbReference>
<feature type="domain" description="HTH araC/xylS-type" evidence="4">
    <location>
        <begin position="168"/>
        <end position="265"/>
    </location>
</feature>
<evidence type="ECO:0000313" key="5">
    <source>
        <dbReference type="EMBL" id="ADU61535.1"/>
    </source>
</evidence>
<keyword evidence="2" id="KW-0238">DNA-binding</keyword>
<dbReference type="InterPro" id="IPR014710">
    <property type="entry name" value="RmlC-like_jellyroll"/>
</dbReference>
<dbReference type="InterPro" id="IPR037923">
    <property type="entry name" value="HTH-like"/>
</dbReference>
<dbReference type="Pfam" id="PF02311">
    <property type="entry name" value="AraC_binding"/>
    <property type="match status" value="1"/>
</dbReference>
<evidence type="ECO:0000256" key="3">
    <source>
        <dbReference type="ARBA" id="ARBA00023163"/>
    </source>
</evidence>
<dbReference type="OrthoDB" id="112032at2"/>
<sequence length="269" mass="27853">MTAPDQFHFTAYPGLDGVHLVRSAGSVPTAARHSHRSLCVGAVLSGERVLVLAGGDIRVAAGQVLVLAPGLVHACPDAGASEAVVISVSADQLDRLGFDAACLGRVEPCLDDPDLFGCVTGLAGLAGGSVASLERDGALQALLARLEERGRGRPDPEAGSGSRPAPVEAAVLHLTAHAGEEVRLDHLARLAGMSPCRLNRLFSHHIGMPPHEYQTLLRVQAVKAAIGAGVGLAEAAAQAGFFDQSHMTRCFRKVVGMTPGQYARGVSRS</sequence>
<dbReference type="HOGENOM" id="CLU_000445_88_16_7"/>
<name>E6VY77_PSEA9</name>
<organism evidence="5 6">
    <name type="scientific">Pseudodesulfovibrio aespoeensis (strain ATCC 700646 / DSM 10631 / Aspo-2)</name>
    <name type="common">Desulfovibrio aespoeensis</name>
    <dbReference type="NCBI Taxonomy" id="643562"/>
    <lineage>
        <taxon>Bacteria</taxon>
        <taxon>Pseudomonadati</taxon>
        <taxon>Thermodesulfobacteriota</taxon>
        <taxon>Desulfovibrionia</taxon>
        <taxon>Desulfovibrionales</taxon>
        <taxon>Desulfovibrionaceae</taxon>
    </lineage>
</organism>
<evidence type="ECO:0000256" key="2">
    <source>
        <dbReference type="ARBA" id="ARBA00023125"/>
    </source>
</evidence>
<accession>E6VY77</accession>
<keyword evidence="6" id="KW-1185">Reference proteome</keyword>
<dbReference type="EMBL" id="CP002431">
    <property type="protein sequence ID" value="ADU61535.1"/>
    <property type="molecule type" value="Genomic_DNA"/>
</dbReference>
<evidence type="ECO:0000259" key="4">
    <source>
        <dbReference type="PROSITE" id="PS01124"/>
    </source>
</evidence>
<gene>
    <name evidence="5" type="ordered locus">Daes_0515</name>
</gene>
<dbReference type="Pfam" id="PF12833">
    <property type="entry name" value="HTH_18"/>
    <property type="match status" value="1"/>
</dbReference>
<dbReference type="eggNOG" id="COG2207">
    <property type="taxonomic scope" value="Bacteria"/>
</dbReference>
<evidence type="ECO:0000313" key="6">
    <source>
        <dbReference type="Proteomes" id="UP000002191"/>
    </source>
</evidence>
<reference evidence="6" key="1">
    <citation type="submission" date="2010-12" db="EMBL/GenBank/DDBJ databases">
        <title>Complete sequence of Desulfovibrio aespoeensis Aspo-2.</title>
        <authorList>
            <consortium name="US DOE Joint Genome Institute"/>
            <person name="Lucas S."/>
            <person name="Copeland A."/>
            <person name="Lapidus A."/>
            <person name="Cheng J.-F."/>
            <person name="Goodwin L."/>
            <person name="Pitluck S."/>
            <person name="Chertkov O."/>
            <person name="Misra M."/>
            <person name="Detter J.C."/>
            <person name="Han C."/>
            <person name="Tapia R."/>
            <person name="Land M."/>
            <person name="Hauser L."/>
            <person name="Kyrpides N."/>
            <person name="Ivanova N."/>
            <person name="Ovchinnikova G."/>
            <person name="Pedersen K."/>
            <person name="Jagevall S."/>
            <person name="Hazen T."/>
            <person name="Woyke T."/>
        </authorList>
    </citation>
    <scope>NUCLEOTIDE SEQUENCE [LARGE SCALE GENOMIC DNA]</scope>
    <source>
        <strain evidence="6">ATCC 700646 / DSM 10631 / Aspo-2</strain>
    </source>
</reference>
<evidence type="ECO:0000256" key="1">
    <source>
        <dbReference type="ARBA" id="ARBA00023015"/>
    </source>
</evidence>